<dbReference type="Proteomes" id="UP000314981">
    <property type="component" value="Chromosome 25"/>
</dbReference>
<dbReference type="PANTHER" id="PTHR10293">
    <property type="entry name" value="GLUTAREDOXIN FAMILY MEMBER"/>
    <property type="match status" value="1"/>
</dbReference>
<reference evidence="4 5" key="1">
    <citation type="submission" date="2018-11" db="EMBL/GenBank/DDBJ databases">
        <title>Haplotype-resolved cattle genomes.</title>
        <authorList>
            <person name="Low W.Y."/>
            <person name="Tearle R."/>
            <person name="Bickhart D.M."/>
            <person name="Rosen B.D."/>
            <person name="Koren S."/>
            <person name="Rhie A."/>
            <person name="Hiendleder S."/>
            <person name="Phillippy A.M."/>
            <person name="Smith T.P.L."/>
            <person name="Williams J.L."/>
        </authorList>
    </citation>
    <scope>NUCLEOTIDE SEQUENCE [LARGE SCALE GENOMIC DNA]</scope>
</reference>
<dbReference type="GO" id="GO:0005759">
    <property type="term" value="C:mitochondrial matrix"/>
    <property type="evidence" value="ECO:0007669"/>
    <property type="project" value="TreeGrafter"/>
</dbReference>
<dbReference type="InterPro" id="IPR002109">
    <property type="entry name" value="Glutaredoxin"/>
</dbReference>
<dbReference type="OMA" id="DAGAAQC"/>
<evidence type="ECO:0000313" key="4">
    <source>
        <dbReference type="Proteomes" id="UP000314981"/>
    </source>
</evidence>
<evidence type="ECO:0000313" key="5">
    <source>
        <dbReference type="Proteomes" id="UP000429181"/>
    </source>
</evidence>
<proteinExistence type="predicted"/>
<keyword evidence="1" id="KW-0676">Redox-active center</keyword>
<evidence type="ECO:0000313" key="3">
    <source>
        <dbReference type="Ensembl" id="ENSBIXP00005021833.1"/>
    </source>
</evidence>
<dbReference type="Ensembl" id="ENSBIXT00000012801.1">
    <property type="protein sequence ID" value="ENSBIXP00000001987.1"/>
    <property type="gene ID" value="ENSBIXG00000008526.1"/>
</dbReference>
<name>A0A4W2GVR0_BOBOX</name>
<evidence type="ECO:0000256" key="1">
    <source>
        <dbReference type="ARBA" id="ARBA00023284"/>
    </source>
</evidence>
<dbReference type="Pfam" id="PF00462">
    <property type="entry name" value="Glutaredoxin"/>
    <property type="match status" value="1"/>
</dbReference>
<dbReference type="Gene3D" id="3.40.30.10">
    <property type="entry name" value="Glutaredoxin"/>
    <property type="match status" value="1"/>
</dbReference>
<reference evidence="3" key="2">
    <citation type="submission" date="2025-05" db="UniProtKB">
        <authorList>
            <consortium name="Ensembl"/>
        </authorList>
    </citation>
    <scope>IDENTIFICATION</scope>
</reference>
<dbReference type="Proteomes" id="UP000429181">
    <property type="component" value="Chromosome 25"/>
</dbReference>
<accession>A0A4W2GVR0</accession>
<dbReference type="GeneTree" id="ENSGT00960000190903"/>
<evidence type="ECO:0000259" key="2">
    <source>
        <dbReference type="Pfam" id="PF00462"/>
    </source>
</evidence>
<organism evidence="3 5">
    <name type="scientific">Bos indicus x Bos taurus</name>
    <name type="common">Hybrid cattle</name>
    <dbReference type="NCBI Taxonomy" id="30522"/>
    <lineage>
        <taxon>Eukaryota</taxon>
        <taxon>Metazoa</taxon>
        <taxon>Chordata</taxon>
        <taxon>Craniata</taxon>
        <taxon>Vertebrata</taxon>
        <taxon>Euteleostomi</taxon>
        <taxon>Mammalia</taxon>
        <taxon>Eutheria</taxon>
        <taxon>Laurasiatheria</taxon>
        <taxon>Artiodactyla</taxon>
        <taxon>Ruminantia</taxon>
        <taxon>Pecora</taxon>
        <taxon>Bovidae</taxon>
        <taxon>Bovinae</taxon>
        <taxon>Bos</taxon>
    </lineage>
</organism>
<dbReference type="Ensembl" id="ENSBIXT00005035873.1">
    <property type="protein sequence ID" value="ENSBIXP00005021833.1"/>
    <property type="gene ID" value="ENSBIXG00005024787.1"/>
</dbReference>
<keyword evidence="4" id="KW-1185">Reference proteome</keyword>
<dbReference type="STRING" id="30522.A0A4W2GVR0"/>
<dbReference type="PANTHER" id="PTHR10293:SF16">
    <property type="entry name" value="GLUTAREDOXIN-RELATED PROTEIN 5, MITOCHONDRIAL"/>
    <property type="match status" value="1"/>
</dbReference>
<protein>
    <recommendedName>
        <fullName evidence="2">Glutaredoxin domain-containing protein</fullName>
    </recommendedName>
</protein>
<sequence length="123" mass="13167">MSRSLGQVAAALLHCGRGAGSGLQILGVRGRTLGWQRLLGTPGRIGEEGQGGALPRGDAGAAQCGFSNTVVQILQLHGVRDYLAHNMLDHRQLQQGIKDYSTVPDLNYHKGMTLSLSLPMRHK</sequence>
<feature type="domain" description="Glutaredoxin" evidence="2">
    <location>
        <begin position="63"/>
        <end position="104"/>
    </location>
</feature>
<dbReference type="InterPro" id="IPR004480">
    <property type="entry name" value="Monothiol_GRX-rel"/>
</dbReference>
<dbReference type="AlphaFoldDB" id="A0A4W2GVR0"/>